<sequence length="240" mass="26163">MTCPHTMTLGVYLLGALEPAERSAFEAHLSYCDICRGELVRLSPLPGLLNQISPEDFADDLPPTGAEGTAGSPVGTQVQPVTEPVPLLPIPEPRDTPVHPLPELPSRRRHWRVATAAAAVIVLTVAGVFGWRALREPPPVEGITWSTEVGATSVQARLIDRKWGTEILSEIHGAPPGRLCYLKVYDHYGKYEVAGWWGTDHDPDAEIPGSTSMPLGKIWKLEYLLDDRETVVATIQAPGR</sequence>
<dbReference type="Gene3D" id="1.10.10.1320">
    <property type="entry name" value="Anti-sigma factor, zinc-finger domain"/>
    <property type="match status" value="1"/>
</dbReference>
<reference evidence="5 6" key="1">
    <citation type="submission" date="2020-08" db="EMBL/GenBank/DDBJ databases">
        <title>Genomic Encyclopedia of Type Strains, Phase III (KMG-III): the genomes of soil and plant-associated and newly described type strains.</title>
        <authorList>
            <person name="Whitman W."/>
        </authorList>
    </citation>
    <scope>NUCLEOTIDE SEQUENCE [LARGE SCALE GENOMIC DNA]</scope>
    <source>
        <strain evidence="5 6">CECT 8960</strain>
    </source>
</reference>
<feature type="domain" description="Putative zinc-finger" evidence="4">
    <location>
        <begin position="9"/>
        <end position="36"/>
    </location>
</feature>
<keyword evidence="1" id="KW-0805">Transcription regulation</keyword>
<evidence type="ECO:0000313" key="5">
    <source>
        <dbReference type="EMBL" id="MBB4908333.1"/>
    </source>
</evidence>
<dbReference type="Proteomes" id="UP000520767">
    <property type="component" value="Unassembled WGS sequence"/>
</dbReference>
<evidence type="ECO:0000256" key="2">
    <source>
        <dbReference type="ARBA" id="ARBA00023163"/>
    </source>
</evidence>
<dbReference type="RefSeq" id="WP_184812414.1">
    <property type="nucleotide sequence ID" value="NZ_JADBEA010000001.1"/>
</dbReference>
<evidence type="ECO:0000259" key="4">
    <source>
        <dbReference type="Pfam" id="PF13490"/>
    </source>
</evidence>
<proteinExistence type="predicted"/>
<evidence type="ECO:0000256" key="1">
    <source>
        <dbReference type="ARBA" id="ARBA00023015"/>
    </source>
</evidence>
<dbReference type="Pfam" id="PF13490">
    <property type="entry name" value="zf-HC2"/>
    <property type="match status" value="1"/>
</dbReference>
<dbReference type="InterPro" id="IPR041916">
    <property type="entry name" value="Anti_sigma_zinc_sf"/>
</dbReference>
<evidence type="ECO:0000313" key="6">
    <source>
        <dbReference type="Proteomes" id="UP000520767"/>
    </source>
</evidence>
<gene>
    <name evidence="5" type="ORF">FHR82_004575</name>
</gene>
<dbReference type="AlphaFoldDB" id="A0A7W7Q7L8"/>
<protein>
    <recommendedName>
        <fullName evidence="4">Putative zinc-finger domain-containing protein</fullName>
    </recommendedName>
</protein>
<accession>A0A7W7Q7L8</accession>
<feature type="region of interest" description="Disordered" evidence="3">
    <location>
        <begin position="56"/>
        <end position="80"/>
    </location>
</feature>
<keyword evidence="2" id="KW-0804">Transcription</keyword>
<organism evidence="5 6">
    <name type="scientific">Actinophytocola algeriensis</name>
    <dbReference type="NCBI Taxonomy" id="1768010"/>
    <lineage>
        <taxon>Bacteria</taxon>
        <taxon>Bacillati</taxon>
        <taxon>Actinomycetota</taxon>
        <taxon>Actinomycetes</taxon>
        <taxon>Pseudonocardiales</taxon>
        <taxon>Pseudonocardiaceae</taxon>
    </lineage>
</organism>
<comment type="caution">
    <text evidence="5">The sequence shown here is derived from an EMBL/GenBank/DDBJ whole genome shotgun (WGS) entry which is preliminary data.</text>
</comment>
<name>A0A7W7Q7L8_9PSEU</name>
<dbReference type="InterPro" id="IPR027383">
    <property type="entry name" value="Znf_put"/>
</dbReference>
<dbReference type="EMBL" id="JACHJQ010000004">
    <property type="protein sequence ID" value="MBB4908333.1"/>
    <property type="molecule type" value="Genomic_DNA"/>
</dbReference>
<evidence type="ECO:0000256" key="3">
    <source>
        <dbReference type="SAM" id="MobiDB-lite"/>
    </source>
</evidence>
<keyword evidence="6" id="KW-1185">Reference proteome</keyword>